<reference evidence="2" key="1">
    <citation type="submission" date="2020-01" db="EMBL/GenBank/DDBJ databases">
        <title>Genome Sequencing of Three Apophysomyces-Like Fungal Strains Confirms a Novel Fungal Genus in the Mucoromycota with divergent Burkholderia-like Endosymbiotic Bacteria.</title>
        <authorList>
            <person name="Stajich J.E."/>
            <person name="Macias A.M."/>
            <person name="Carter-House D."/>
            <person name="Lovett B."/>
            <person name="Kasson L.R."/>
            <person name="Berry K."/>
            <person name="Grigoriev I."/>
            <person name="Chang Y."/>
            <person name="Spatafora J."/>
            <person name="Kasson M.T."/>
        </authorList>
    </citation>
    <scope>NUCLEOTIDE SEQUENCE</scope>
    <source>
        <strain evidence="2">NRRL A-21654</strain>
    </source>
</reference>
<keyword evidence="3" id="KW-1185">Reference proteome</keyword>
<name>A0A8H7BJG6_9FUNG</name>
<evidence type="ECO:0000256" key="1">
    <source>
        <dbReference type="SAM" id="MobiDB-lite"/>
    </source>
</evidence>
<feature type="compositionally biased region" description="Acidic residues" evidence="1">
    <location>
        <begin position="74"/>
        <end position="91"/>
    </location>
</feature>
<organism evidence="2 3">
    <name type="scientific">Apophysomyces ossiformis</name>
    <dbReference type="NCBI Taxonomy" id="679940"/>
    <lineage>
        <taxon>Eukaryota</taxon>
        <taxon>Fungi</taxon>
        <taxon>Fungi incertae sedis</taxon>
        <taxon>Mucoromycota</taxon>
        <taxon>Mucoromycotina</taxon>
        <taxon>Mucoromycetes</taxon>
        <taxon>Mucorales</taxon>
        <taxon>Mucorineae</taxon>
        <taxon>Mucoraceae</taxon>
        <taxon>Apophysomyces</taxon>
    </lineage>
</organism>
<dbReference type="EMBL" id="JABAYA010000139">
    <property type="protein sequence ID" value="KAF7723817.1"/>
    <property type="molecule type" value="Genomic_DNA"/>
</dbReference>
<dbReference type="AlphaFoldDB" id="A0A8H7BJG6"/>
<comment type="caution">
    <text evidence="2">The sequence shown here is derived from an EMBL/GenBank/DDBJ whole genome shotgun (WGS) entry which is preliminary data.</text>
</comment>
<evidence type="ECO:0000313" key="3">
    <source>
        <dbReference type="Proteomes" id="UP000605846"/>
    </source>
</evidence>
<evidence type="ECO:0000313" key="2">
    <source>
        <dbReference type="EMBL" id="KAF7723817.1"/>
    </source>
</evidence>
<gene>
    <name evidence="2" type="ORF">EC973_001601</name>
</gene>
<feature type="region of interest" description="Disordered" evidence="1">
    <location>
        <begin position="68"/>
        <end position="99"/>
    </location>
</feature>
<sequence length="233" mass="26363">MPTLASISPLVSQRRNPLEAFWAVFDVSKVKTLKTLESAKQSTDQKLWSVATDGYGVSFTFARKKDEVTRDTDASSDSDEEPDDDIEDQGQEEVTTADFRDSLDDYEVKGVDPGLTDVFVSCNGHGKESYEVIKASTKEFYHLAHYHTSRSMIQQMEKGESGDTEHRKKIPSRKTTKIEVLERYILYMLQYRRASIASTISDLPVSGFGGILGVKKRRRNLPPGDQLWSRRIT</sequence>
<dbReference type="Proteomes" id="UP000605846">
    <property type="component" value="Unassembled WGS sequence"/>
</dbReference>
<accession>A0A8H7BJG6</accession>
<protein>
    <submittedName>
        <fullName evidence="2">Uncharacterized protein</fullName>
    </submittedName>
</protein>
<proteinExistence type="predicted"/>